<proteinExistence type="predicted"/>
<protein>
    <recommendedName>
        <fullName evidence="4">Secreted protein</fullName>
    </recommendedName>
</protein>
<evidence type="ECO:0000256" key="1">
    <source>
        <dbReference type="SAM" id="MobiDB-lite"/>
    </source>
</evidence>
<feature type="compositionally biased region" description="Basic residues" evidence="1">
    <location>
        <begin position="190"/>
        <end position="206"/>
    </location>
</feature>
<gene>
    <name evidence="2" type="ORF">FH965_37430</name>
</gene>
<evidence type="ECO:0008006" key="4">
    <source>
        <dbReference type="Google" id="ProtNLM"/>
    </source>
</evidence>
<name>A0A516RIU5_STRST</name>
<accession>A0A516RIU5</accession>
<sequence length="206" mass="23020">MIIAVVVIAAGALLFIGRTRAPGGGRRGLQRRFGPEDQRSIDRHDGDVKAAERELGERVKHHLSLHEQTLPPEVRAHHATQWADRQEQFAESPYRAVAEADALLARLAEDRGYADGDQFEERLTALSVHHAHYVRGCRSLHMHPASRGRSGTEEMRGAMIEARTLFEALVTDQSADSRHCHPQSPDARSHTPRTRSRRHAKGTGTR</sequence>
<evidence type="ECO:0000313" key="3">
    <source>
        <dbReference type="Proteomes" id="UP000316806"/>
    </source>
</evidence>
<dbReference type="Proteomes" id="UP000316806">
    <property type="component" value="Chromosome"/>
</dbReference>
<feature type="region of interest" description="Disordered" evidence="1">
    <location>
        <begin position="172"/>
        <end position="206"/>
    </location>
</feature>
<reference evidence="2 3" key="1">
    <citation type="journal article" date="2019" name="J. Ind. Microbiol. Biotechnol.">
        <title>The complete genomic sequence of Streptomyces spectabilis NRRL-2792 and identification of secondary metabolite biosynthetic gene clusters.</title>
        <authorList>
            <person name="Sinha A."/>
            <person name="Phillips-Salemka S."/>
            <person name="Niraula T.A."/>
            <person name="Short K.A."/>
            <person name="Niraula N.P."/>
        </authorList>
    </citation>
    <scope>NUCLEOTIDE SEQUENCE [LARGE SCALE GENOMIC DNA]</scope>
    <source>
        <strain evidence="2 3">NRRL 2792</strain>
    </source>
</reference>
<dbReference type="RefSeq" id="WP_144322749.1">
    <property type="nucleotide sequence ID" value="NZ_CP040916.1"/>
</dbReference>
<dbReference type="AlphaFoldDB" id="A0A516RIU5"/>
<evidence type="ECO:0000313" key="2">
    <source>
        <dbReference type="EMBL" id="QDQ15545.1"/>
    </source>
</evidence>
<dbReference type="EMBL" id="CP040916">
    <property type="protein sequence ID" value="QDQ15545.1"/>
    <property type="molecule type" value="Genomic_DNA"/>
</dbReference>
<organism evidence="2 3">
    <name type="scientific">Streptomyces spectabilis</name>
    <dbReference type="NCBI Taxonomy" id="68270"/>
    <lineage>
        <taxon>Bacteria</taxon>
        <taxon>Bacillati</taxon>
        <taxon>Actinomycetota</taxon>
        <taxon>Actinomycetes</taxon>
        <taxon>Kitasatosporales</taxon>
        <taxon>Streptomycetaceae</taxon>
        <taxon>Streptomyces</taxon>
    </lineage>
</organism>